<keyword evidence="1" id="KW-0479">Metal-binding</keyword>
<evidence type="ECO:0000313" key="4">
    <source>
        <dbReference type="EMBL" id="CAA0818698.1"/>
    </source>
</evidence>
<dbReference type="EMBL" id="CACSLK010017620">
    <property type="protein sequence ID" value="CAA0818698.1"/>
    <property type="molecule type" value="Genomic_DNA"/>
</dbReference>
<evidence type="ECO:0000259" key="3">
    <source>
        <dbReference type="PROSITE" id="PS50158"/>
    </source>
</evidence>
<dbReference type="AlphaFoldDB" id="A0A9N7N2M9"/>
<feature type="compositionally biased region" description="Basic residues" evidence="2">
    <location>
        <begin position="69"/>
        <end position="91"/>
    </location>
</feature>
<dbReference type="SMART" id="SM00343">
    <property type="entry name" value="ZnF_C2HC"/>
    <property type="match status" value="1"/>
</dbReference>
<sequence>LLSLRVIMDNELYVDLLLQSLPLLFDSFVVNFNMHKMKTSLHELVSMLKTAKSTIKKDKPVLLVGSSSKSKRNGKRKVPNKPNKKAKNNKGKNKEKVNSQSSHECYHCGKTGHWKRNCKEYLASLKSLLDLIYTDVCGPLNVSAKGNYYYFITFTDDYSRYGYVYLL</sequence>
<feature type="domain" description="CCHC-type" evidence="3">
    <location>
        <begin position="105"/>
        <end position="120"/>
    </location>
</feature>
<feature type="non-terminal residue" evidence="4">
    <location>
        <position position="167"/>
    </location>
</feature>
<dbReference type="InterPro" id="IPR036397">
    <property type="entry name" value="RNaseH_sf"/>
</dbReference>
<keyword evidence="1" id="KW-0862">Zinc</keyword>
<dbReference type="Pfam" id="PF00098">
    <property type="entry name" value="zf-CCHC"/>
    <property type="match status" value="1"/>
</dbReference>
<dbReference type="PROSITE" id="PS50158">
    <property type="entry name" value="ZF_CCHC"/>
    <property type="match status" value="1"/>
</dbReference>
<dbReference type="Proteomes" id="UP001153555">
    <property type="component" value="Unassembled WGS sequence"/>
</dbReference>
<dbReference type="Gene3D" id="4.10.60.10">
    <property type="entry name" value="Zinc finger, CCHC-type"/>
    <property type="match status" value="1"/>
</dbReference>
<organism evidence="4 5">
    <name type="scientific">Striga hermonthica</name>
    <name type="common">Purple witchweed</name>
    <name type="synonym">Buchnera hermonthica</name>
    <dbReference type="NCBI Taxonomy" id="68872"/>
    <lineage>
        <taxon>Eukaryota</taxon>
        <taxon>Viridiplantae</taxon>
        <taxon>Streptophyta</taxon>
        <taxon>Embryophyta</taxon>
        <taxon>Tracheophyta</taxon>
        <taxon>Spermatophyta</taxon>
        <taxon>Magnoliopsida</taxon>
        <taxon>eudicotyledons</taxon>
        <taxon>Gunneridae</taxon>
        <taxon>Pentapetalae</taxon>
        <taxon>asterids</taxon>
        <taxon>lamiids</taxon>
        <taxon>Lamiales</taxon>
        <taxon>Orobanchaceae</taxon>
        <taxon>Buchnereae</taxon>
        <taxon>Striga</taxon>
    </lineage>
</organism>
<gene>
    <name evidence="4" type="ORF">SHERM_17589</name>
</gene>
<name>A0A9N7N2M9_STRHE</name>
<evidence type="ECO:0000256" key="2">
    <source>
        <dbReference type="SAM" id="MobiDB-lite"/>
    </source>
</evidence>
<dbReference type="SUPFAM" id="SSF57756">
    <property type="entry name" value="Retrovirus zinc finger-like domains"/>
    <property type="match status" value="1"/>
</dbReference>
<dbReference type="Gene3D" id="3.30.420.10">
    <property type="entry name" value="Ribonuclease H-like superfamily/Ribonuclease H"/>
    <property type="match status" value="1"/>
</dbReference>
<evidence type="ECO:0000256" key="1">
    <source>
        <dbReference type="PROSITE-ProRule" id="PRU00047"/>
    </source>
</evidence>
<accession>A0A9N7N2M9</accession>
<evidence type="ECO:0000313" key="5">
    <source>
        <dbReference type="Proteomes" id="UP001153555"/>
    </source>
</evidence>
<keyword evidence="1" id="KW-0863">Zinc-finger</keyword>
<dbReference type="GO" id="GO:0003676">
    <property type="term" value="F:nucleic acid binding"/>
    <property type="evidence" value="ECO:0007669"/>
    <property type="project" value="InterPro"/>
</dbReference>
<comment type="caution">
    <text evidence="4">The sequence shown here is derived from an EMBL/GenBank/DDBJ whole genome shotgun (WGS) entry which is preliminary data.</text>
</comment>
<dbReference type="InterPro" id="IPR001878">
    <property type="entry name" value="Znf_CCHC"/>
</dbReference>
<keyword evidence="5" id="KW-1185">Reference proteome</keyword>
<feature type="region of interest" description="Disordered" evidence="2">
    <location>
        <begin position="65"/>
        <end position="98"/>
    </location>
</feature>
<dbReference type="InterPro" id="IPR036875">
    <property type="entry name" value="Znf_CCHC_sf"/>
</dbReference>
<proteinExistence type="predicted"/>
<reference evidence="4" key="1">
    <citation type="submission" date="2019-12" db="EMBL/GenBank/DDBJ databases">
        <authorList>
            <person name="Scholes J."/>
        </authorList>
    </citation>
    <scope>NUCLEOTIDE SEQUENCE</scope>
</reference>
<dbReference type="OrthoDB" id="1920930at2759"/>
<dbReference type="GO" id="GO:0008270">
    <property type="term" value="F:zinc ion binding"/>
    <property type="evidence" value="ECO:0007669"/>
    <property type="project" value="UniProtKB-KW"/>
</dbReference>
<feature type="non-terminal residue" evidence="4">
    <location>
        <position position="1"/>
    </location>
</feature>
<protein>
    <recommendedName>
        <fullName evidence="3">CCHC-type domain-containing protein</fullName>
    </recommendedName>
</protein>